<dbReference type="SUPFAM" id="SSF49452">
    <property type="entry name" value="Starch-binding domain-like"/>
    <property type="match status" value="1"/>
</dbReference>
<keyword evidence="7" id="KW-0456">Lyase</keyword>
<evidence type="ECO:0000259" key="9">
    <source>
        <dbReference type="Pfam" id="PF14683"/>
    </source>
</evidence>
<proteinExistence type="inferred from homology"/>
<organism evidence="11 12">
    <name type="scientific">Limisphaera ngatamarikiensis</name>
    <dbReference type="NCBI Taxonomy" id="1324935"/>
    <lineage>
        <taxon>Bacteria</taxon>
        <taxon>Pseudomonadati</taxon>
        <taxon>Verrucomicrobiota</taxon>
        <taxon>Verrucomicrobiia</taxon>
        <taxon>Limisphaerales</taxon>
        <taxon>Limisphaeraceae</taxon>
        <taxon>Limisphaera</taxon>
    </lineage>
</organism>
<dbReference type="GO" id="GO:0102210">
    <property type="term" value="F:rhamnogalacturonan endolyase activity"/>
    <property type="evidence" value="ECO:0007669"/>
    <property type="project" value="UniProtKB-EC"/>
</dbReference>
<feature type="domain" description="Rhamnogalacturonan lyase" evidence="10">
    <location>
        <begin position="408"/>
        <end position="465"/>
    </location>
</feature>
<keyword evidence="5" id="KW-0964">Secreted</keyword>
<dbReference type="InterPro" id="IPR029411">
    <property type="entry name" value="RG-lyase_III"/>
</dbReference>
<dbReference type="InterPro" id="IPR014718">
    <property type="entry name" value="GH-type_carb-bd"/>
</dbReference>
<evidence type="ECO:0000256" key="4">
    <source>
        <dbReference type="ARBA" id="ARBA00012437"/>
    </source>
</evidence>
<evidence type="ECO:0000313" key="11">
    <source>
        <dbReference type="EMBL" id="NGO39869.1"/>
    </source>
</evidence>
<protein>
    <recommendedName>
        <fullName evidence="4">rhamnogalacturonan endolyase</fullName>
        <ecNumber evidence="4">4.2.2.23</ecNumber>
    </recommendedName>
</protein>
<dbReference type="AlphaFoldDB" id="A0A6M1RQN4"/>
<dbReference type="SUPFAM" id="SSF49785">
    <property type="entry name" value="Galactose-binding domain-like"/>
    <property type="match status" value="1"/>
</dbReference>
<evidence type="ECO:0000256" key="1">
    <source>
        <dbReference type="ARBA" id="ARBA00001324"/>
    </source>
</evidence>
<evidence type="ECO:0000259" key="10">
    <source>
        <dbReference type="Pfam" id="PF14686"/>
    </source>
</evidence>
<dbReference type="Pfam" id="PF14686">
    <property type="entry name" value="fn3_3"/>
    <property type="match status" value="1"/>
</dbReference>
<dbReference type="PANTHER" id="PTHR32018">
    <property type="entry name" value="RHAMNOGALACTURONATE LYASE FAMILY PROTEIN"/>
    <property type="match status" value="1"/>
</dbReference>
<comment type="catalytic activity">
    <reaction evidence="1">
        <text>Endotype eliminative cleavage of L-alpha-rhamnopyranosyl-(1-&gt;4)-alpha-D-galactopyranosyluronic acid bonds of rhamnogalacturonan I domains in ramified hairy regions of pectin leaving L-rhamnopyranose at the reducing end and 4-deoxy-4,5-unsaturated D-galactopyranosyluronic acid at the non-reducing end.</text>
        <dbReference type="EC" id="4.2.2.23"/>
    </reaction>
</comment>
<dbReference type="GO" id="GO:0005975">
    <property type="term" value="P:carbohydrate metabolic process"/>
    <property type="evidence" value="ECO:0007669"/>
    <property type="project" value="InterPro"/>
</dbReference>
<keyword evidence="6" id="KW-0732">Signal</keyword>
<dbReference type="CDD" id="cd10320">
    <property type="entry name" value="RGL4_N"/>
    <property type="match status" value="1"/>
</dbReference>
<reference evidence="11 12" key="1">
    <citation type="submission" date="2020-02" db="EMBL/GenBank/DDBJ databases">
        <title>Draft genome sequence of Limisphaera ngatamarikiensis NGM72.4T, a thermophilic Verrucomicrobia grouped in subdivision 3.</title>
        <authorList>
            <person name="Carere C.R."/>
            <person name="Steen J."/>
            <person name="Hugenholtz P."/>
            <person name="Stott M.B."/>
        </authorList>
    </citation>
    <scope>NUCLEOTIDE SEQUENCE [LARGE SCALE GENOMIC DNA]</scope>
    <source>
        <strain evidence="11 12">NGM72.4</strain>
    </source>
</reference>
<gene>
    <name evidence="11" type="ORF">G4L39_10760</name>
</gene>
<dbReference type="SUPFAM" id="SSF74650">
    <property type="entry name" value="Galactose mutarotase-like"/>
    <property type="match status" value="1"/>
</dbReference>
<dbReference type="InterPro" id="IPR013784">
    <property type="entry name" value="Carb-bd-like_fold"/>
</dbReference>
<dbReference type="RefSeq" id="WP_165108131.1">
    <property type="nucleotide sequence ID" value="NZ_JAAKYA010000072.1"/>
</dbReference>
<dbReference type="Pfam" id="PF14683">
    <property type="entry name" value="CBM-like"/>
    <property type="match status" value="1"/>
</dbReference>
<dbReference type="Gene3D" id="2.60.120.260">
    <property type="entry name" value="Galactose-binding domain-like"/>
    <property type="match status" value="1"/>
</dbReference>
<evidence type="ECO:0000256" key="8">
    <source>
        <dbReference type="SAM" id="MobiDB-lite"/>
    </source>
</evidence>
<dbReference type="Gene3D" id="2.70.98.10">
    <property type="match status" value="1"/>
</dbReference>
<feature type="domain" description="Rhamnogalacturonan lyase" evidence="9">
    <location>
        <begin position="481"/>
        <end position="674"/>
    </location>
</feature>
<dbReference type="CDD" id="cd10316">
    <property type="entry name" value="RGL4_M"/>
    <property type="match status" value="1"/>
</dbReference>
<dbReference type="InterPro" id="IPR010325">
    <property type="entry name" value="Rhamnogal_lyase"/>
</dbReference>
<comment type="similarity">
    <text evidence="3">Belongs to the polysaccharide lyase 4 family.</text>
</comment>
<dbReference type="GO" id="GO:0005576">
    <property type="term" value="C:extracellular region"/>
    <property type="evidence" value="ECO:0007669"/>
    <property type="project" value="UniProtKB-SubCell"/>
</dbReference>
<evidence type="ECO:0000256" key="3">
    <source>
        <dbReference type="ARBA" id="ARBA00010418"/>
    </source>
</evidence>
<dbReference type="EMBL" id="JAAKYA010000072">
    <property type="protein sequence ID" value="NGO39869.1"/>
    <property type="molecule type" value="Genomic_DNA"/>
</dbReference>
<sequence>MAGWLFLGASPAPGPARASTDPPPVSLVITQGHFILDNGLLQARIEQRSGVLTSLRYNGEELLAQHSPGGALGGYWSWVGRLSPGPRRQPVVRIDPATNAGAMAEVATEYLQDPDRPVASTEMSLRYTMLRGEPCLYLSAVWRHRAGEPPFSVGEGRYALKLNPDLFDFLSVDKARQRLMPAPADWDRGEPTNLKEARRLVTGRYAGTVEHKYDYAAPLYEIPAYGWSSTQKGIGLWIVQPSWESVAGGPTKVELTGHLDVNPGGTPTLLWMWLGSHYGGSSLVVGTNETWSKFIGPIALYCNHGGNPEQLWQDALARARVESGRWPYSWVLDPDYPPASERALVRGRIQLQDPELDLGRVGTLWVGLTAPDYPLPAPVGAGRRFGRAGPGTPDTNLPPPLFRSFPPMVDWQRDAKHYQFWVRARADGSFEIPHVRAGTWALRAFAEGVLGELVRTQIVVRAGTRLDLGTVVWQPERWGRTLWEIGVPDRTAREFRHGDHYWQWGLYLRYPEEFPHDVDFVIGRSDWRRDWNYVQPPRIRELPGVQLSEEHESPETADAGANPNTHPPARVEPTTWTIRFTMPGPVRGTAILRMAFCGAGPGCRIEVGVNGLPVGDTGFLPPTGTMHRDGITGYWTERRIRFDAALLRPGENRITLHLPAQTWTQGVLYDYLRLELVEEAGPPDGGPAPPGPR</sequence>
<dbReference type="InterPro" id="IPR051850">
    <property type="entry name" value="Polysacch_Lyase_4"/>
</dbReference>
<dbReference type="Gene3D" id="2.60.40.1120">
    <property type="entry name" value="Carboxypeptidase-like, regulatory domain"/>
    <property type="match status" value="1"/>
</dbReference>
<dbReference type="InterPro" id="IPR029413">
    <property type="entry name" value="RG-lyase_II"/>
</dbReference>
<comment type="caution">
    <text evidence="11">The sequence shown here is derived from an EMBL/GenBank/DDBJ whole genome shotgun (WGS) entry which is preliminary data.</text>
</comment>
<evidence type="ECO:0000256" key="2">
    <source>
        <dbReference type="ARBA" id="ARBA00004613"/>
    </source>
</evidence>
<dbReference type="CDD" id="cd10317">
    <property type="entry name" value="RGL4_C"/>
    <property type="match status" value="1"/>
</dbReference>
<dbReference type="Proteomes" id="UP000477311">
    <property type="component" value="Unassembled WGS sequence"/>
</dbReference>
<dbReference type="InterPro" id="IPR008979">
    <property type="entry name" value="Galactose-bd-like_sf"/>
</dbReference>
<evidence type="ECO:0000256" key="6">
    <source>
        <dbReference type="ARBA" id="ARBA00022729"/>
    </source>
</evidence>
<accession>A0A6M1RQN4</accession>
<comment type="subcellular location">
    <subcellularLocation>
        <location evidence="2">Secreted</location>
    </subcellularLocation>
</comment>
<dbReference type="InterPro" id="IPR011013">
    <property type="entry name" value="Gal_mutarotase_sf_dom"/>
</dbReference>
<dbReference type="Pfam" id="PF06045">
    <property type="entry name" value="Rhamnogal_lyase"/>
    <property type="match status" value="1"/>
</dbReference>
<evidence type="ECO:0000313" key="12">
    <source>
        <dbReference type="Proteomes" id="UP000477311"/>
    </source>
</evidence>
<keyword evidence="12" id="KW-1185">Reference proteome</keyword>
<feature type="region of interest" description="Disordered" evidence="8">
    <location>
        <begin position="542"/>
        <end position="573"/>
    </location>
</feature>
<evidence type="ECO:0000256" key="7">
    <source>
        <dbReference type="ARBA" id="ARBA00023239"/>
    </source>
</evidence>
<dbReference type="GO" id="GO:0030246">
    <property type="term" value="F:carbohydrate binding"/>
    <property type="evidence" value="ECO:0007669"/>
    <property type="project" value="InterPro"/>
</dbReference>
<dbReference type="EC" id="4.2.2.23" evidence="4"/>
<dbReference type="PANTHER" id="PTHR32018:SF1">
    <property type="entry name" value="RHAMNOGALACTURONAN ENDOLYASE"/>
    <property type="match status" value="1"/>
</dbReference>
<evidence type="ECO:0000256" key="5">
    <source>
        <dbReference type="ARBA" id="ARBA00022525"/>
    </source>
</evidence>
<name>A0A6M1RQN4_9BACT</name>